<organism evidence="1 2">
    <name type="scientific">Mya arenaria</name>
    <name type="common">Soft-shell clam</name>
    <dbReference type="NCBI Taxonomy" id="6604"/>
    <lineage>
        <taxon>Eukaryota</taxon>
        <taxon>Metazoa</taxon>
        <taxon>Spiralia</taxon>
        <taxon>Lophotrochozoa</taxon>
        <taxon>Mollusca</taxon>
        <taxon>Bivalvia</taxon>
        <taxon>Autobranchia</taxon>
        <taxon>Heteroconchia</taxon>
        <taxon>Euheterodonta</taxon>
        <taxon>Imparidentia</taxon>
        <taxon>Neoheterodontei</taxon>
        <taxon>Myida</taxon>
        <taxon>Myoidea</taxon>
        <taxon>Myidae</taxon>
        <taxon>Mya</taxon>
    </lineage>
</organism>
<protein>
    <submittedName>
        <fullName evidence="1">Uncharacterized protein</fullName>
    </submittedName>
</protein>
<gene>
    <name evidence="1" type="ORF">MAR_028141</name>
</gene>
<evidence type="ECO:0000313" key="2">
    <source>
        <dbReference type="Proteomes" id="UP001164746"/>
    </source>
</evidence>
<dbReference type="Proteomes" id="UP001164746">
    <property type="component" value="Chromosome 2"/>
</dbReference>
<accession>A0ABY7DFP8</accession>
<dbReference type="EMBL" id="CP111013">
    <property type="protein sequence ID" value="WAQ95451.1"/>
    <property type="molecule type" value="Genomic_DNA"/>
</dbReference>
<reference evidence="1" key="1">
    <citation type="submission" date="2022-11" db="EMBL/GenBank/DDBJ databases">
        <title>Centuries of genome instability and evolution in soft-shell clam transmissible cancer (bioRxiv).</title>
        <authorList>
            <person name="Hart S.F.M."/>
            <person name="Yonemitsu M.A."/>
            <person name="Giersch R.M."/>
            <person name="Beal B.F."/>
            <person name="Arriagada G."/>
            <person name="Davis B.W."/>
            <person name="Ostrander E.A."/>
            <person name="Goff S.P."/>
            <person name="Metzger M.J."/>
        </authorList>
    </citation>
    <scope>NUCLEOTIDE SEQUENCE</scope>
    <source>
        <strain evidence="1">MELC-2E11</strain>
        <tissue evidence="1">Siphon/mantle</tissue>
    </source>
</reference>
<sequence length="66" mass="7363">MAGINRVGSPMDLIDDNMTKGPDCQIEIPYGSIWQTWWAVLLTAKPSKVKQSLAKPSKVMLLFLTK</sequence>
<keyword evidence="2" id="KW-1185">Reference proteome</keyword>
<name>A0ABY7DFP8_MYAAR</name>
<evidence type="ECO:0000313" key="1">
    <source>
        <dbReference type="EMBL" id="WAQ95451.1"/>
    </source>
</evidence>
<proteinExistence type="predicted"/>